<gene>
    <name evidence="5" type="ORF">B2M23_06600</name>
</gene>
<dbReference type="PANTHER" id="PTHR42811">
    <property type="entry name" value="SERINE ACETYLTRANSFERASE"/>
    <property type="match status" value="1"/>
</dbReference>
<dbReference type="PIRSF" id="PIRSF000441">
    <property type="entry name" value="CysE"/>
    <property type="match status" value="1"/>
</dbReference>
<evidence type="ECO:0000313" key="6">
    <source>
        <dbReference type="Proteomes" id="UP000192391"/>
    </source>
</evidence>
<evidence type="ECO:0000256" key="1">
    <source>
        <dbReference type="ARBA" id="ARBA00007274"/>
    </source>
</evidence>
<dbReference type="GO" id="GO:0005737">
    <property type="term" value="C:cytoplasm"/>
    <property type="evidence" value="ECO:0007669"/>
    <property type="project" value="InterPro"/>
</dbReference>
<reference evidence="6" key="1">
    <citation type="journal article" date="2017" name="Sci. Rep.">
        <title>Determination of the Genome and Primary Transcriptome of Syngas Fermenting Eubacterium limosum ATCC 8486.</title>
        <authorList>
            <person name="Song Y."/>
            <person name="Shin J."/>
            <person name="Jeong Y."/>
            <person name="Jin S."/>
            <person name="Lee J.K."/>
            <person name="Kim D.R."/>
            <person name="Kim S.C."/>
            <person name="Cho S."/>
            <person name="Cho B.K."/>
        </authorList>
    </citation>
    <scope>NUCLEOTIDE SEQUENCE [LARGE SCALE GENOMIC DNA]</scope>
    <source>
        <strain evidence="6">ATCC 8486</strain>
    </source>
</reference>
<comment type="similarity">
    <text evidence="1">Belongs to the transferase hexapeptide repeat family.</text>
</comment>
<dbReference type="InterPro" id="IPR011004">
    <property type="entry name" value="Trimer_LpxA-like_sf"/>
</dbReference>
<dbReference type="Proteomes" id="UP000192391">
    <property type="component" value="Chromosome"/>
</dbReference>
<dbReference type="InterPro" id="IPR001451">
    <property type="entry name" value="Hexapep"/>
</dbReference>
<dbReference type="EMBL" id="CP019962">
    <property type="protein sequence ID" value="ARD67915.1"/>
    <property type="molecule type" value="Genomic_DNA"/>
</dbReference>
<sequence>MVIKFYEAERWLWNHKLHFLAKIVWRLIYILFNCSIPPTAVLEGGVNIAHGIGIVIHQNSVIGSGTKIYQNVTIGSGNGPRIGQNCILGCGCCILGDITIGNNVKVGANTVVLYDVPDDCTVVGVHAKIIYK</sequence>
<dbReference type="SUPFAM" id="SSF51161">
    <property type="entry name" value="Trimeric LpxA-like enzymes"/>
    <property type="match status" value="1"/>
</dbReference>
<dbReference type="Pfam" id="PF00132">
    <property type="entry name" value="Hexapep"/>
    <property type="match status" value="1"/>
</dbReference>
<evidence type="ECO:0000256" key="3">
    <source>
        <dbReference type="ARBA" id="ARBA00022679"/>
    </source>
</evidence>
<dbReference type="AlphaFoldDB" id="A0AAC9W4Q5"/>
<keyword evidence="3" id="KW-0808">Transferase</keyword>
<evidence type="ECO:0000256" key="2">
    <source>
        <dbReference type="ARBA" id="ARBA00018522"/>
    </source>
</evidence>
<proteinExistence type="inferred from homology"/>
<dbReference type="GO" id="GO:0006535">
    <property type="term" value="P:cysteine biosynthetic process from serine"/>
    <property type="evidence" value="ECO:0007669"/>
    <property type="project" value="InterPro"/>
</dbReference>
<dbReference type="InterPro" id="IPR045304">
    <property type="entry name" value="LbH_SAT"/>
</dbReference>
<accession>A0AAC9W4Q5</accession>
<dbReference type="CDD" id="cd03354">
    <property type="entry name" value="LbH_SAT"/>
    <property type="match status" value="1"/>
</dbReference>
<evidence type="ECO:0000256" key="4">
    <source>
        <dbReference type="ARBA" id="ARBA00023315"/>
    </source>
</evidence>
<keyword evidence="4" id="KW-0012">Acyltransferase</keyword>
<evidence type="ECO:0000313" key="5">
    <source>
        <dbReference type="EMBL" id="ARD67915.1"/>
    </source>
</evidence>
<dbReference type="GO" id="GO:0009001">
    <property type="term" value="F:serine O-acetyltransferase activity"/>
    <property type="evidence" value="ECO:0007669"/>
    <property type="project" value="InterPro"/>
</dbReference>
<organism evidence="5 6">
    <name type="scientific">Eubacterium limosum</name>
    <dbReference type="NCBI Taxonomy" id="1736"/>
    <lineage>
        <taxon>Bacteria</taxon>
        <taxon>Bacillati</taxon>
        <taxon>Bacillota</taxon>
        <taxon>Clostridia</taxon>
        <taxon>Eubacteriales</taxon>
        <taxon>Eubacteriaceae</taxon>
        <taxon>Eubacterium</taxon>
    </lineage>
</organism>
<dbReference type="InterPro" id="IPR005881">
    <property type="entry name" value="Ser_O-AcTrfase"/>
</dbReference>
<protein>
    <recommendedName>
        <fullName evidence="2">Serine acetyltransferase</fullName>
    </recommendedName>
</protein>
<name>A0AAC9W4Q5_EUBLI</name>
<dbReference type="KEGG" id="elim:B2M23_06600"/>
<dbReference type="Gene3D" id="2.160.10.10">
    <property type="entry name" value="Hexapeptide repeat proteins"/>
    <property type="match status" value="1"/>
</dbReference>